<dbReference type="SMART" id="SM00408">
    <property type="entry name" value="IGc2"/>
    <property type="match status" value="1"/>
</dbReference>
<dbReference type="InterPro" id="IPR036179">
    <property type="entry name" value="Ig-like_dom_sf"/>
</dbReference>
<reference evidence="3" key="2">
    <citation type="submission" date="2025-08" db="UniProtKB">
        <authorList>
            <consortium name="Ensembl"/>
        </authorList>
    </citation>
    <scope>IDENTIFICATION</scope>
</reference>
<dbReference type="GO" id="GO:0016020">
    <property type="term" value="C:membrane"/>
    <property type="evidence" value="ECO:0007669"/>
    <property type="project" value="InterPro"/>
</dbReference>
<proteinExistence type="predicted"/>
<dbReference type="InterPro" id="IPR007110">
    <property type="entry name" value="Ig-like_dom"/>
</dbReference>
<keyword evidence="4" id="KW-1185">Reference proteome</keyword>
<reference evidence="4" key="1">
    <citation type="submission" date="2020-03" db="EMBL/GenBank/DDBJ databases">
        <title>Evolution of repeat sequences and sex chromosomes of tilapia species revealed by chromosome-level genomes.</title>
        <authorList>
            <person name="Xu L."/>
            <person name="Tao W."/>
            <person name="Wang D."/>
            <person name="Zhou Q."/>
        </authorList>
    </citation>
    <scope>NUCLEOTIDE SEQUENCE [LARGE SCALE GENOMIC DNA]</scope>
    <source>
        <strain evidence="4">Israel</strain>
    </source>
</reference>
<dbReference type="Pfam" id="PF13895">
    <property type="entry name" value="Ig_2"/>
    <property type="match status" value="1"/>
</dbReference>
<evidence type="ECO:0000256" key="1">
    <source>
        <dbReference type="SAM" id="SignalP"/>
    </source>
</evidence>
<dbReference type="SUPFAM" id="SSF48726">
    <property type="entry name" value="Immunoglobulin"/>
    <property type="match status" value="2"/>
</dbReference>
<feature type="domain" description="Ig-like" evidence="2">
    <location>
        <begin position="77"/>
        <end position="167"/>
    </location>
</feature>
<dbReference type="Pfam" id="PF07686">
    <property type="entry name" value="V-set"/>
    <property type="match status" value="1"/>
</dbReference>
<dbReference type="InterPro" id="IPR013106">
    <property type="entry name" value="Ig_V-set"/>
</dbReference>
<organism evidence="3 4">
    <name type="scientific">Oreochromis aureus</name>
    <name type="common">Israeli tilapia</name>
    <name type="synonym">Chromis aureus</name>
    <dbReference type="NCBI Taxonomy" id="47969"/>
    <lineage>
        <taxon>Eukaryota</taxon>
        <taxon>Metazoa</taxon>
        <taxon>Chordata</taxon>
        <taxon>Craniata</taxon>
        <taxon>Vertebrata</taxon>
        <taxon>Euteleostomi</taxon>
        <taxon>Actinopterygii</taxon>
        <taxon>Neopterygii</taxon>
        <taxon>Teleostei</taxon>
        <taxon>Neoteleostei</taxon>
        <taxon>Acanthomorphata</taxon>
        <taxon>Ovalentaria</taxon>
        <taxon>Cichlomorphae</taxon>
        <taxon>Cichliformes</taxon>
        <taxon>Cichlidae</taxon>
        <taxon>African cichlids</taxon>
        <taxon>Pseudocrenilabrinae</taxon>
        <taxon>Oreochromini</taxon>
        <taxon>Oreochromis</taxon>
    </lineage>
</organism>
<dbReference type="InterPro" id="IPR003599">
    <property type="entry name" value="Ig_sub"/>
</dbReference>
<dbReference type="InterPro" id="IPR013783">
    <property type="entry name" value="Ig-like_fold"/>
</dbReference>
<protein>
    <recommendedName>
        <fullName evidence="2">Ig-like domain-containing protein</fullName>
    </recommendedName>
</protein>
<dbReference type="Ensembl" id="ENSOABT00000063463.1">
    <property type="protein sequence ID" value="ENSOABP00000066619.1"/>
    <property type="gene ID" value="ENSOABG00000019435.2"/>
</dbReference>
<dbReference type="GO" id="GO:0005881">
    <property type="term" value="C:cytoplasmic microtubule"/>
    <property type="evidence" value="ECO:0007669"/>
    <property type="project" value="InterPro"/>
</dbReference>
<sequence>SLIYLLIVVITYFSGRVFDPDEGERGRVAFAGEYLKGDASLLISDLSLTDSGEYSCKVKTGPRYHWSTISLTVLVKPSRPQCWMEGKFLEGSDVKMSCKSTDGSDPIHYKWEKVLDEGKYVDKLPPLTLIDFKTPEIVALRNLTKDNAGLYKCTASNDVGEESCTVEHLALVVLSRGHWLDPKLVTNTVYVNAFYLNPTSESNMGLVSCPRTFGVQTGADRDQNTTEDNEGITMGRNKKWGVKNPRLEASKVFKSFQVSIHSLFIGAKAVNTYVHVIFSLFYHEILCVDI</sequence>
<dbReference type="PANTHER" id="PTHR44783">
    <property type="entry name" value="CXADR-LIKE MEMBRANE PROTEIN"/>
    <property type="match status" value="1"/>
</dbReference>
<dbReference type="SMART" id="SM00409">
    <property type="entry name" value="IG"/>
    <property type="match status" value="2"/>
</dbReference>
<dbReference type="Proteomes" id="UP000472276">
    <property type="component" value="Unassembled WGS sequence"/>
</dbReference>
<dbReference type="PANTHER" id="PTHR44783:SF1">
    <property type="entry name" value="CXADR-LIKE MEMBRANE PROTEIN"/>
    <property type="match status" value="1"/>
</dbReference>
<reference evidence="3" key="3">
    <citation type="submission" date="2025-09" db="UniProtKB">
        <authorList>
            <consortium name="Ensembl"/>
        </authorList>
    </citation>
    <scope>IDENTIFICATION</scope>
</reference>
<evidence type="ECO:0000313" key="4">
    <source>
        <dbReference type="Proteomes" id="UP000472276"/>
    </source>
</evidence>
<feature type="signal peptide" evidence="1">
    <location>
        <begin position="1"/>
        <end position="15"/>
    </location>
</feature>
<evidence type="ECO:0000259" key="2">
    <source>
        <dbReference type="PROSITE" id="PS50835"/>
    </source>
</evidence>
<dbReference type="InterPro" id="IPR003598">
    <property type="entry name" value="Ig_sub2"/>
</dbReference>
<dbReference type="AlphaFoldDB" id="A0AAZ1XG45"/>
<accession>A0AAZ1XG45</accession>
<feature type="chain" id="PRO_5044211878" description="Ig-like domain-containing protein" evidence="1">
    <location>
        <begin position="16"/>
        <end position="290"/>
    </location>
</feature>
<name>A0AAZ1XG45_OREAU</name>
<keyword evidence="1" id="KW-0732">Signal</keyword>
<dbReference type="GO" id="GO:0009986">
    <property type="term" value="C:cell surface"/>
    <property type="evidence" value="ECO:0007669"/>
    <property type="project" value="TreeGrafter"/>
</dbReference>
<dbReference type="Gene3D" id="2.60.40.10">
    <property type="entry name" value="Immunoglobulins"/>
    <property type="match status" value="2"/>
</dbReference>
<dbReference type="InterPro" id="IPR042454">
    <property type="entry name" value="CLMP"/>
</dbReference>
<evidence type="ECO:0000313" key="3">
    <source>
        <dbReference type="Ensembl" id="ENSOABP00000066619.1"/>
    </source>
</evidence>
<dbReference type="PROSITE" id="PS50835">
    <property type="entry name" value="IG_LIKE"/>
    <property type="match status" value="1"/>
</dbReference>